<evidence type="ECO:0000313" key="3">
    <source>
        <dbReference type="EMBL" id="KAK4301585.1"/>
    </source>
</evidence>
<protein>
    <submittedName>
        <fullName evidence="3">Uncharacterized protein</fullName>
    </submittedName>
</protein>
<accession>A0AAE1P6C7</accession>
<feature type="compositionally biased region" description="Basic and acidic residues" evidence="2">
    <location>
        <begin position="18"/>
        <end position="33"/>
    </location>
</feature>
<dbReference type="EMBL" id="JAWZYT010002861">
    <property type="protein sequence ID" value="KAK4301585.1"/>
    <property type="molecule type" value="Genomic_DNA"/>
</dbReference>
<reference evidence="3" key="1">
    <citation type="submission" date="2023-11" db="EMBL/GenBank/DDBJ databases">
        <title>Genome assemblies of two species of porcelain crab, Petrolisthes cinctipes and Petrolisthes manimaculis (Anomura: Porcellanidae).</title>
        <authorList>
            <person name="Angst P."/>
        </authorList>
    </citation>
    <scope>NUCLEOTIDE SEQUENCE</scope>
    <source>
        <strain evidence="3">PB745_02</strain>
        <tissue evidence="3">Gill</tissue>
    </source>
</reference>
<evidence type="ECO:0000256" key="1">
    <source>
        <dbReference type="SAM" id="Coils"/>
    </source>
</evidence>
<sequence length="210" mass="24180">MASLLSSTADTVPQVRQTLRDRRRQEWRDNSDRDEVLEDVSTWSLDSIRQVASSLHQQSVWQSDDTTAMAGASALTPMRSWHSDEPGTSTTHAVISTPTAELTPQSTINHQQSKRKNKKNMYEWEPQQDPNMEKKRLRALKQFQFRQQEDQEEQSLRHCLNTTTKEVAKLKQEAAKRRQQVKELEQNLATALTLSSQQGQYTLLQISSSR</sequence>
<name>A0AAE1P6C7_9EUCA</name>
<feature type="region of interest" description="Disordered" evidence="2">
    <location>
        <begin position="1"/>
        <end position="33"/>
    </location>
</feature>
<keyword evidence="4" id="KW-1185">Reference proteome</keyword>
<keyword evidence="1" id="KW-0175">Coiled coil</keyword>
<feature type="coiled-coil region" evidence="1">
    <location>
        <begin position="160"/>
        <end position="194"/>
    </location>
</feature>
<gene>
    <name evidence="3" type="ORF">Pmani_026363</name>
</gene>
<comment type="caution">
    <text evidence="3">The sequence shown here is derived from an EMBL/GenBank/DDBJ whole genome shotgun (WGS) entry which is preliminary data.</text>
</comment>
<evidence type="ECO:0000313" key="4">
    <source>
        <dbReference type="Proteomes" id="UP001292094"/>
    </source>
</evidence>
<dbReference type="Proteomes" id="UP001292094">
    <property type="component" value="Unassembled WGS sequence"/>
</dbReference>
<dbReference type="AlphaFoldDB" id="A0AAE1P6C7"/>
<feature type="compositionally biased region" description="Polar residues" evidence="2">
    <location>
        <begin position="1"/>
        <end position="17"/>
    </location>
</feature>
<organism evidence="3 4">
    <name type="scientific">Petrolisthes manimaculis</name>
    <dbReference type="NCBI Taxonomy" id="1843537"/>
    <lineage>
        <taxon>Eukaryota</taxon>
        <taxon>Metazoa</taxon>
        <taxon>Ecdysozoa</taxon>
        <taxon>Arthropoda</taxon>
        <taxon>Crustacea</taxon>
        <taxon>Multicrustacea</taxon>
        <taxon>Malacostraca</taxon>
        <taxon>Eumalacostraca</taxon>
        <taxon>Eucarida</taxon>
        <taxon>Decapoda</taxon>
        <taxon>Pleocyemata</taxon>
        <taxon>Anomura</taxon>
        <taxon>Galatheoidea</taxon>
        <taxon>Porcellanidae</taxon>
        <taxon>Petrolisthes</taxon>
    </lineage>
</organism>
<evidence type="ECO:0000256" key="2">
    <source>
        <dbReference type="SAM" id="MobiDB-lite"/>
    </source>
</evidence>
<proteinExistence type="predicted"/>